<gene>
    <name evidence="2" type="ORF">HMPREF3195_00504</name>
</gene>
<protein>
    <submittedName>
        <fullName evidence="2">Uncharacterized protein</fullName>
    </submittedName>
</protein>
<name>A0A135YWR2_9FIRM</name>
<dbReference type="STRING" id="1261.HMPREF3195_00504"/>
<dbReference type="SUPFAM" id="SSF56349">
    <property type="entry name" value="DNA breaking-rejoining enzymes"/>
    <property type="match status" value="1"/>
</dbReference>
<dbReference type="GO" id="GO:0015074">
    <property type="term" value="P:DNA integration"/>
    <property type="evidence" value="ECO:0007669"/>
    <property type="project" value="InterPro"/>
</dbReference>
<comment type="caution">
    <text evidence="2">The sequence shown here is derived from an EMBL/GenBank/DDBJ whole genome shotgun (WGS) entry which is preliminary data.</text>
</comment>
<dbReference type="GO" id="GO:0006310">
    <property type="term" value="P:DNA recombination"/>
    <property type="evidence" value="ECO:0007669"/>
    <property type="project" value="UniProtKB-KW"/>
</dbReference>
<dbReference type="InterPro" id="IPR011010">
    <property type="entry name" value="DNA_brk_join_enz"/>
</dbReference>
<dbReference type="GO" id="GO:0003677">
    <property type="term" value="F:DNA binding"/>
    <property type="evidence" value="ECO:0007669"/>
    <property type="project" value="InterPro"/>
</dbReference>
<dbReference type="PATRIC" id="fig|1261.5.peg.510"/>
<reference evidence="2 3" key="1">
    <citation type="submission" date="2016-02" db="EMBL/GenBank/DDBJ databases">
        <authorList>
            <person name="Wen L."/>
            <person name="He K."/>
            <person name="Yang H."/>
        </authorList>
    </citation>
    <scope>NUCLEOTIDE SEQUENCE [LARGE SCALE GENOMIC DNA]</scope>
    <source>
        <strain evidence="2 3">MJR8628A</strain>
    </source>
</reference>
<sequence length="111" mass="13237">MYLDCEDPYLTVRRAWHTEHNRPVILTELKTKAAHRNVPLPDNLMECLKEAKKTSTSDYVVANRDGDPLSYTQFKRLWQYIVTRTTKERCYYRYEDGKRVKHTRNINGNSI</sequence>
<keyword evidence="1" id="KW-0233">DNA recombination</keyword>
<evidence type="ECO:0000256" key="1">
    <source>
        <dbReference type="ARBA" id="ARBA00023172"/>
    </source>
</evidence>
<organism evidence="2 3">
    <name type="scientific">Peptostreptococcus anaerobius</name>
    <dbReference type="NCBI Taxonomy" id="1261"/>
    <lineage>
        <taxon>Bacteria</taxon>
        <taxon>Bacillati</taxon>
        <taxon>Bacillota</taxon>
        <taxon>Clostridia</taxon>
        <taxon>Peptostreptococcales</taxon>
        <taxon>Peptostreptococcaceae</taxon>
        <taxon>Peptostreptococcus</taxon>
    </lineage>
</organism>
<dbReference type="eggNOG" id="COG0582">
    <property type="taxonomic scope" value="Bacteria"/>
</dbReference>
<dbReference type="Proteomes" id="UP000070326">
    <property type="component" value="Unassembled WGS sequence"/>
</dbReference>
<evidence type="ECO:0000313" key="2">
    <source>
        <dbReference type="EMBL" id="KXI13829.1"/>
    </source>
</evidence>
<dbReference type="InterPro" id="IPR013762">
    <property type="entry name" value="Integrase-like_cat_sf"/>
</dbReference>
<dbReference type="EMBL" id="LSQZ01000017">
    <property type="protein sequence ID" value="KXI13829.1"/>
    <property type="molecule type" value="Genomic_DNA"/>
</dbReference>
<accession>A0A135YWR2</accession>
<dbReference type="AlphaFoldDB" id="A0A135YWR2"/>
<proteinExistence type="predicted"/>
<evidence type="ECO:0000313" key="3">
    <source>
        <dbReference type="Proteomes" id="UP000070326"/>
    </source>
</evidence>
<dbReference type="Gene3D" id="1.10.443.10">
    <property type="entry name" value="Intergrase catalytic core"/>
    <property type="match status" value="1"/>
</dbReference>